<dbReference type="PROSITE" id="PS51201">
    <property type="entry name" value="RCK_N"/>
    <property type="match status" value="1"/>
</dbReference>
<feature type="domain" description="RCK C-terminal" evidence="5">
    <location>
        <begin position="134"/>
        <end position="215"/>
    </location>
</feature>
<dbReference type="PANTHER" id="PTHR43833">
    <property type="entry name" value="POTASSIUM CHANNEL PROTEIN 2-RELATED-RELATED"/>
    <property type="match status" value="1"/>
</dbReference>
<dbReference type="Gene3D" id="3.40.50.720">
    <property type="entry name" value="NAD(P)-binding Rossmann-like Domain"/>
    <property type="match status" value="1"/>
</dbReference>
<dbReference type="GO" id="GO:0015079">
    <property type="term" value="F:potassium ion transmembrane transporter activity"/>
    <property type="evidence" value="ECO:0007669"/>
    <property type="project" value="InterPro"/>
</dbReference>
<reference evidence="6" key="1">
    <citation type="submission" date="2009-10" db="EMBL/GenBank/DDBJ databases">
        <title>Diversity of trophic interactions inside an arsenic-rich microbial ecosystem.</title>
        <authorList>
            <person name="Bertin P.N."/>
            <person name="Heinrich-Salmeron A."/>
            <person name="Pelletier E."/>
            <person name="Goulhen-Chollet F."/>
            <person name="Arsene-Ploetze F."/>
            <person name="Gallien S."/>
            <person name="Calteau A."/>
            <person name="Vallenet D."/>
            <person name="Casiot C."/>
            <person name="Chane-Woon-Ming B."/>
            <person name="Giloteaux L."/>
            <person name="Barakat M."/>
            <person name="Bonnefoy V."/>
            <person name="Bruneel O."/>
            <person name="Chandler M."/>
            <person name="Cleiss J."/>
            <person name="Duran R."/>
            <person name="Elbaz-Poulichet F."/>
            <person name="Fonknechten N."/>
            <person name="Lauga B."/>
            <person name="Mornico D."/>
            <person name="Ortet P."/>
            <person name="Schaeffer C."/>
            <person name="Siguier P."/>
            <person name="Alexander Thil Smith A."/>
            <person name="Van Dorsselaer A."/>
            <person name="Weissenbach J."/>
            <person name="Medigue C."/>
            <person name="Le Paslier D."/>
        </authorList>
    </citation>
    <scope>NUCLEOTIDE SEQUENCE</scope>
</reference>
<evidence type="ECO:0000259" key="4">
    <source>
        <dbReference type="PROSITE" id="PS51201"/>
    </source>
</evidence>
<dbReference type="AlphaFoldDB" id="E6PFH2"/>
<evidence type="ECO:0000313" key="6">
    <source>
        <dbReference type="EMBL" id="CBH75208.1"/>
    </source>
</evidence>
<comment type="caution">
    <text evidence="6">The sequence shown here is derived from an EMBL/GenBank/DDBJ whole genome shotgun (WGS) entry which is preliminary data.</text>
</comment>
<dbReference type="EMBL" id="CABL01000006">
    <property type="protein sequence ID" value="CBH75208.1"/>
    <property type="molecule type" value="Genomic_DNA"/>
</dbReference>
<dbReference type="PRINTS" id="PR00335">
    <property type="entry name" value="KUPTAKETRKA"/>
</dbReference>
<dbReference type="SUPFAM" id="SSF116726">
    <property type="entry name" value="TrkA C-terminal domain-like"/>
    <property type="match status" value="1"/>
</dbReference>
<evidence type="ECO:0000256" key="3">
    <source>
        <dbReference type="ARBA" id="ARBA00023027"/>
    </source>
</evidence>
<dbReference type="SUPFAM" id="SSF51735">
    <property type="entry name" value="NAD(P)-binding Rossmann-fold domains"/>
    <property type="match status" value="1"/>
</dbReference>
<evidence type="ECO:0000256" key="1">
    <source>
        <dbReference type="ARBA" id="ARBA00022538"/>
    </source>
</evidence>
<evidence type="ECO:0000259" key="5">
    <source>
        <dbReference type="PROSITE" id="PS51202"/>
    </source>
</evidence>
<proteinExistence type="predicted"/>
<accession>E6PFH2</accession>
<keyword evidence="1" id="KW-0406">Ion transport</keyword>
<dbReference type="InterPro" id="IPR006036">
    <property type="entry name" value="K_uptake_TrkA"/>
</dbReference>
<organism evidence="6">
    <name type="scientific">mine drainage metagenome</name>
    <dbReference type="NCBI Taxonomy" id="410659"/>
    <lineage>
        <taxon>unclassified sequences</taxon>
        <taxon>metagenomes</taxon>
        <taxon>ecological metagenomes</taxon>
    </lineage>
</organism>
<dbReference type="PANTHER" id="PTHR43833:SF8">
    <property type="entry name" value="TRK SYSTEM POTASSIUM UPTAKE PROTEIN TRKA"/>
    <property type="match status" value="1"/>
</dbReference>
<dbReference type="InterPro" id="IPR006037">
    <property type="entry name" value="RCK_C"/>
</dbReference>
<protein>
    <submittedName>
        <fullName evidence="6">Trk system potassium uptake protein trkA (K(+)-uptake protein trkA)</fullName>
    </submittedName>
</protein>
<name>E6PFH2_9ZZZZ</name>
<keyword evidence="3" id="KW-0520">NAD</keyword>
<dbReference type="InterPro" id="IPR003148">
    <property type="entry name" value="RCK_N"/>
</dbReference>
<evidence type="ECO:0000256" key="2">
    <source>
        <dbReference type="ARBA" id="ARBA00022958"/>
    </source>
</evidence>
<gene>
    <name evidence="6" type="primary">trkA</name>
    <name evidence="6" type="ORF">CARN1_1533</name>
</gene>
<keyword evidence="2" id="KW-0630">Potassium</keyword>
<dbReference type="GO" id="GO:0005886">
    <property type="term" value="C:plasma membrane"/>
    <property type="evidence" value="ECO:0007669"/>
    <property type="project" value="InterPro"/>
</dbReference>
<dbReference type="PROSITE" id="PS51202">
    <property type="entry name" value="RCK_C"/>
    <property type="match status" value="1"/>
</dbReference>
<dbReference type="InterPro" id="IPR050721">
    <property type="entry name" value="Trk_Ktr_HKT_K-transport"/>
</dbReference>
<dbReference type="InterPro" id="IPR036291">
    <property type="entry name" value="NAD(P)-bd_dom_sf"/>
</dbReference>
<keyword evidence="1" id="KW-0633">Potassium transport</keyword>
<keyword evidence="1" id="KW-0813">Transport</keyword>
<sequence length="224" mass="24573">MRYLIVGCGRVGSALAEKLDEDGHEVIVIDENPTAFKRLRKEFGGHVVVGTGIDSEVLRRAGAEKANAFVAVTNGDNRNIMAALIARTEFHIQKIVARIYDPQRGQLYRDLGVETVCPTTVNAQLIRDRLVESSTVSTPEIEFGVLTTLVAHVGAAQVDKRVGDFEEFERIRIAALIRKGRLLVVSTDTILESGDEVHAVVTSDAFDSFIQSFPDARKAKPVRS</sequence>
<dbReference type="Gene3D" id="3.30.70.1450">
    <property type="entry name" value="Regulator of K+ conductance, C-terminal domain"/>
    <property type="match status" value="1"/>
</dbReference>
<dbReference type="InterPro" id="IPR036721">
    <property type="entry name" value="RCK_C_sf"/>
</dbReference>
<dbReference type="Pfam" id="PF02080">
    <property type="entry name" value="TrkA_C"/>
    <property type="match status" value="1"/>
</dbReference>
<feature type="domain" description="RCK N-terminal" evidence="4">
    <location>
        <begin position="1"/>
        <end position="120"/>
    </location>
</feature>
<dbReference type="Pfam" id="PF02254">
    <property type="entry name" value="TrkA_N"/>
    <property type="match status" value="1"/>
</dbReference>